<name>A0ABQ7UP51_SOLTU</name>
<dbReference type="EMBL" id="JAIVGD010000018">
    <property type="protein sequence ID" value="KAH0753616.1"/>
    <property type="molecule type" value="Genomic_DNA"/>
</dbReference>
<sequence length="77" mass="8605">MVVDKPGTGEFWWATANETGKFRPGTGEFWWATANETGKFRPGTGEFWWATANETGKFWWTSVTVGQNFHLASATDG</sequence>
<keyword evidence="2" id="KW-1185">Reference proteome</keyword>
<comment type="caution">
    <text evidence="1">The sequence shown here is derived from an EMBL/GenBank/DDBJ whole genome shotgun (WGS) entry which is preliminary data.</text>
</comment>
<evidence type="ECO:0000313" key="2">
    <source>
        <dbReference type="Proteomes" id="UP000826656"/>
    </source>
</evidence>
<accession>A0ABQ7UP51</accession>
<proteinExistence type="predicted"/>
<evidence type="ECO:0000313" key="1">
    <source>
        <dbReference type="EMBL" id="KAH0753616.1"/>
    </source>
</evidence>
<protein>
    <submittedName>
        <fullName evidence="1">Uncharacterized protein</fullName>
    </submittedName>
</protein>
<gene>
    <name evidence="1" type="ORF">KY290_023886</name>
</gene>
<dbReference type="Proteomes" id="UP000826656">
    <property type="component" value="Unassembled WGS sequence"/>
</dbReference>
<reference evidence="1 2" key="1">
    <citation type="journal article" date="2021" name="bioRxiv">
        <title>Chromosome-scale and haplotype-resolved genome assembly of a tetraploid potato cultivar.</title>
        <authorList>
            <person name="Sun H."/>
            <person name="Jiao W.-B."/>
            <person name="Krause K."/>
            <person name="Campoy J.A."/>
            <person name="Goel M."/>
            <person name="Folz-Donahue K."/>
            <person name="Kukat C."/>
            <person name="Huettel B."/>
            <person name="Schneeberger K."/>
        </authorList>
    </citation>
    <scope>NUCLEOTIDE SEQUENCE [LARGE SCALE GENOMIC DNA]</scope>
    <source>
        <strain evidence="1">SolTubOtavaFocal</strain>
        <tissue evidence="1">Leaves</tissue>
    </source>
</reference>
<organism evidence="1 2">
    <name type="scientific">Solanum tuberosum</name>
    <name type="common">Potato</name>
    <dbReference type="NCBI Taxonomy" id="4113"/>
    <lineage>
        <taxon>Eukaryota</taxon>
        <taxon>Viridiplantae</taxon>
        <taxon>Streptophyta</taxon>
        <taxon>Embryophyta</taxon>
        <taxon>Tracheophyta</taxon>
        <taxon>Spermatophyta</taxon>
        <taxon>Magnoliopsida</taxon>
        <taxon>eudicotyledons</taxon>
        <taxon>Gunneridae</taxon>
        <taxon>Pentapetalae</taxon>
        <taxon>asterids</taxon>
        <taxon>lamiids</taxon>
        <taxon>Solanales</taxon>
        <taxon>Solanaceae</taxon>
        <taxon>Solanoideae</taxon>
        <taxon>Solaneae</taxon>
        <taxon>Solanum</taxon>
    </lineage>
</organism>